<reference evidence="1 2" key="1">
    <citation type="submission" date="2016-03" db="EMBL/GenBank/DDBJ databases">
        <title>Draft genome sequence of Flavobacterium fryxellicola DSM 16209.</title>
        <authorList>
            <person name="Shin S.-K."/>
            <person name="Yi H."/>
        </authorList>
    </citation>
    <scope>NUCLEOTIDE SEQUENCE [LARGE SCALE GENOMIC DNA]</scope>
    <source>
        <strain evidence="1 2">DSM 16209</strain>
    </source>
</reference>
<dbReference type="AlphaFoldDB" id="A0A167ZEP4"/>
<comment type="caution">
    <text evidence="1">The sequence shown here is derived from an EMBL/GenBank/DDBJ whole genome shotgun (WGS) entry which is preliminary data.</text>
</comment>
<dbReference type="OrthoDB" id="7067095at2"/>
<keyword evidence="2" id="KW-1185">Reference proteome</keyword>
<evidence type="ECO:0000313" key="1">
    <source>
        <dbReference type="EMBL" id="OAB30369.1"/>
    </source>
</evidence>
<accession>A0A167ZEP4</accession>
<gene>
    <name evidence="1" type="ORF">FBFR_02290</name>
</gene>
<protein>
    <submittedName>
        <fullName evidence="1">Uncharacterized protein</fullName>
    </submittedName>
</protein>
<proteinExistence type="predicted"/>
<evidence type="ECO:0000313" key="2">
    <source>
        <dbReference type="Proteomes" id="UP000077164"/>
    </source>
</evidence>
<name>A0A167ZEP4_9FLAO</name>
<dbReference type="EMBL" id="LVJE01000005">
    <property type="protein sequence ID" value="OAB30369.1"/>
    <property type="molecule type" value="Genomic_DNA"/>
</dbReference>
<dbReference type="Proteomes" id="UP000077164">
    <property type="component" value="Unassembled WGS sequence"/>
</dbReference>
<organism evidence="1 2">
    <name type="scientific">Flavobacterium fryxellicola</name>
    <dbReference type="NCBI Taxonomy" id="249352"/>
    <lineage>
        <taxon>Bacteria</taxon>
        <taxon>Pseudomonadati</taxon>
        <taxon>Bacteroidota</taxon>
        <taxon>Flavobacteriia</taxon>
        <taxon>Flavobacteriales</taxon>
        <taxon>Flavobacteriaceae</taxon>
        <taxon>Flavobacterium</taxon>
    </lineage>
</organism>
<dbReference type="RefSeq" id="WP_066076470.1">
    <property type="nucleotide sequence ID" value="NZ_FRDK01000010.1"/>
</dbReference>
<sequence length="86" mass="9920">MKSEWIAKYNDNEIKVTNSWFKGEKLYVNNKLQDEQLSFITPSNMTGNLIGENGEKLNIKANISGFFTVSCRLFIDNNKVELKQTK</sequence>